<dbReference type="AlphaFoldDB" id="A0AAJ4W547"/>
<dbReference type="Gene3D" id="1.10.8.80">
    <property type="entry name" value="Magnesium chelatase subunit I, C-Terminal domain"/>
    <property type="match status" value="1"/>
</dbReference>
<dbReference type="GO" id="GO:0005524">
    <property type="term" value="F:ATP binding"/>
    <property type="evidence" value="ECO:0007669"/>
    <property type="project" value="UniProtKB-KW"/>
</dbReference>
<name>A0AAJ4W547_MYRPR</name>
<evidence type="ECO:0000313" key="6">
    <source>
        <dbReference type="Proteomes" id="UP000183496"/>
    </source>
</evidence>
<organism evidence="5 6">
    <name type="scientific">Myroides profundi</name>
    <dbReference type="NCBI Taxonomy" id="480520"/>
    <lineage>
        <taxon>Bacteria</taxon>
        <taxon>Pseudomonadati</taxon>
        <taxon>Bacteroidota</taxon>
        <taxon>Flavobacteriia</taxon>
        <taxon>Flavobacteriales</taxon>
        <taxon>Flavobacteriaceae</taxon>
        <taxon>Myroides</taxon>
    </lineage>
</organism>
<keyword evidence="1" id="KW-0547">Nucleotide-binding</keyword>
<feature type="domain" description="AAA+ ATPase" evidence="4">
    <location>
        <begin position="53"/>
        <end position="194"/>
    </location>
</feature>
<comment type="caution">
    <text evidence="5">The sequence shown here is derived from an EMBL/GenBank/DDBJ whole genome shotgun (WGS) entry which is preliminary data.</text>
</comment>
<sequence>MENTVTPEENLHFESRLDLSLLQEKVKGIKSEIQKVIVGQDKTIDQIIVSLLANGHILLEGVPGVAKTLSAKLLAQTIDMGFSRIQFTPDLMPSDILGTSIFNMQKSEFEFKKGPIFSNLILIDEINRAPAKTQAALFEVMEERQITIDGHSYKMNEPFIVIATQNPIEQEGTYRLPEAQLDRFLFKINIDYPSLEEEIAIVQREHELLDKKKTTMINKVVTPNEIISFQKLIKEIIVEEKIIEYIAKIVADTRINPLLYLGASPRASIAILNAAKGFAAINNRDFVTPEDIKEAAIPVLKHRIIVSPEREMEGVTANDIINQIIESIDIPR</sequence>
<dbReference type="PIRSF" id="PIRSF002849">
    <property type="entry name" value="AAA_ATPase_chaperone_MoxR_prd"/>
    <property type="match status" value="1"/>
</dbReference>
<evidence type="ECO:0000259" key="4">
    <source>
        <dbReference type="SMART" id="SM00382"/>
    </source>
</evidence>
<reference evidence="5 6" key="1">
    <citation type="submission" date="2016-10" db="EMBL/GenBank/DDBJ databases">
        <authorList>
            <person name="Varghese N."/>
            <person name="Submissions S."/>
        </authorList>
    </citation>
    <scope>NUCLEOTIDE SEQUENCE [LARGE SCALE GENOMIC DNA]</scope>
    <source>
        <strain evidence="6">DSM 19823 / KCTC 23066 / CCTCC M 208030 / D25</strain>
    </source>
</reference>
<evidence type="ECO:0000256" key="1">
    <source>
        <dbReference type="ARBA" id="ARBA00022741"/>
    </source>
</evidence>
<evidence type="ECO:0000313" key="5">
    <source>
        <dbReference type="EMBL" id="SER15965.1"/>
    </source>
</evidence>
<dbReference type="Pfam" id="PF17863">
    <property type="entry name" value="AAA_lid_2"/>
    <property type="match status" value="1"/>
</dbReference>
<dbReference type="RefSeq" id="WP_006259431.1">
    <property type="nucleotide sequence ID" value="NZ_CP010817.1"/>
</dbReference>
<dbReference type="Gene3D" id="3.40.50.300">
    <property type="entry name" value="P-loop containing nucleotide triphosphate hydrolases"/>
    <property type="match status" value="1"/>
</dbReference>
<keyword evidence="6" id="KW-1185">Reference proteome</keyword>
<dbReference type="Proteomes" id="UP000183496">
    <property type="component" value="Unassembled WGS sequence"/>
</dbReference>
<dbReference type="InterPro" id="IPR003593">
    <property type="entry name" value="AAA+_ATPase"/>
</dbReference>
<gene>
    <name evidence="5" type="ORF">SAMN04488089_11038</name>
</gene>
<dbReference type="InterPro" id="IPR027417">
    <property type="entry name" value="P-loop_NTPase"/>
</dbReference>
<dbReference type="SMART" id="SM00382">
    <property type="entry name" value="AAA"/>
    <property type="match status" value="1"/>
</dbReference>
<dbReference type="InterPro" id="IPR011703">
    <property type="entry name" value="ATPase_AAA-3"/>
</dbReference>
<evidence type="ECO:0000256" key="2">
    <source>
        <dbReference type="ARBA" id="ARBA00022840"/>
    </source>
</evidence>
<proteinExistence type="inferred from homology"/>
<dbReference type="PANTHER" id="PTHR42759:SF1">
    <property type="entry name" value="MAGNESIUM-CHELATASE SUBUNIT CHLD"/>
    <property type="match status" value="1"/>
</dbReference>
<dbReference type="FunFam" id="3.40.50.300:FF:000640">
    <property type="entry name" value="MoxR family ATPase"/>
    <property type="match status" value="1"/>
</dbReference>
<keyword evidence="2" id="KW-0067">ATP-binding</keyword>
<evidence type="ECO:0000256" key="3">
    <source>
        <dbReference type="ARBA" id="ARBA00061607"/>
    </source>
</evidence>
<dbReference type="PANTHER" id="PTHR42759">
    <property type="entry name" value="MOXR FAMILY PROTEIN"/>
    <property type="match status" value="1"/>
</dbReference>
<protein>
    <submittedName>
        <fullName evidence="5">MoxR-like ATPase</fullName>
    </submittedName>
</protein>
<dbReference type="EMBL" id="FOFY01000010">
    <property type="protein sequence ID" value="SER15965.1"/>
    <property type="molecule type" value="Genomic_DNA"/>
</dbReference>
<dbReference type="InterPro" id="IPR050764">
    <property type="entry name" value="CbbQ/NirQ/NorQ/GpvN"/>
</dbReference>
<dbReference type="KEGG" id="mpw:MPR_1150"/>
<dbReference type="InterPro" id="IPR041628">
    <property type="entry name" value="ChlI/MoxR_AAA_lid"/>
</dbReference>
<dbReference type="CDD" id="cd00009">
    <property type="entry name" value="AAA"/>
    <property type="match status" value="1"/>
</dbReference>
<dbReference type="GO" id="GO:0016887">
    <property type="term" value="F:ATP hydrolysis activity"/>
    <property type="evidence" value="ECO:0007669"/>
    <property type="project" value="InterPro"/>
</dbReference>
<dbReference type="Pfam" id="PF07726">
    <property type="entry name" value="AAA_3"/>
    <property type="match status" value="1"/>
</dbReference>
<accession>A0AAJ4W547</accession>
<comment type="similarity">
    <text evidence="3">Belongs to the MoxR family.</text>
</comment>
<dbReference type="SUPFAM" id="SSF52540">
    <property type="entry name" value="P-loop containing nucleoside triphosphate hydrolases"/>
    <property type="match status" value="1"/>
</dbReference>